<dbReference type="STRING" id="758803.SAMN05421803_11638"/>
<organism evidence="3 4">
    <name type="scientific">Nocardiopsis flavescens</name>
    <dbReference type="NCBI Taxonomy" id="758803"/>
    <lineage>
        <taxon>Bacteria</taxon>
        <taxon>Bacillati</taxon>
        <taxon>Actinomycetota</taxon>
        <taxon>Actinomycetes</taxon>
        <taxon>Streptosporangiales</taxon>
        <taxon>Nocardiopsidaceae</taxon>
        <taxon>Nocardiopsis</taxon>
    </lineage>
</organism>
<dbReference type="SUPFAM" id="SSF50814">
    <property type="entry name" value="Lipocalins"/>
    <property type="match status" value="1"/>
</dbReference>
<dbReference type="Gene3D" id="2.40.128.20">
    <property type="match status" value="1"/>
</dbReference>
<feature type="domain" description="THAP4-like heme-binding" evidence="2">
    <location>
        <begin position="8"/>
        <end position="174"/>
    </location>
</feature>
<dbReference type="InterPro" id="IPR045165">
    <property type="entry name" value="Nitrobindin"/>
</dbReference>
<evidence type="ECO:0000313" key="3">
    <source>
        <dbReference type="EMBL" id="SHK24019.1"/>
    </source>
</evidence>
<dbReference type="PANTHER" id="PTHR15854:SF4">
    <property type="entry name" value="PEROXYNITRITE ISOMERASE THAP4"/>
    <property type="match status" value="1"/>
</dbReference>
<comment type="caution">
    <text evidence="1">Lacks conserved residue(s) required for the propagation of feature annotation.</text>
</comment>
<dbReference type="Pfam" id="PF08768">
    <property type="entry name" value="THAP4_heme-bd"/>
    <property type="match status" value="1"/>
</dbReference>
<dbReference type="CDD" id="cd07828">
    <property type="entry name" value="lipocalin_heme-bd-THAP4-like"/>
    <property type="match status" value="1"/>
</dbReference>
<reference evidence="3 4" key="1">
    <citation type="submission" date="2016-11" db="EMBL/GenBank/DDBJ databases">
        <authorList>
            <person name="Jaros S."/>
            <person name="Januszkiewicz K."/>
            <person name="Wedrychowicz H."/>
        </authorList>
    </citation>
    <scope>NUCLEOTIDE SEQUENCE [LARGE SCALE GENOMIC DNA]</scope>
    <source>
        <strain evidence="3 4">CGMCC 4.5723</strain>
    </source>
</reference>
<keyword evidence="4" id="KW-1185">Reference proteome</keyword>
<comment type="similarity">
    <text evidence="1">Belongs to the nitrobindin family.</text>
</comment>
<dbReference type="PANTHER" id="PTHR15854">
    <property type="entry name" value="THAP4 PROTEIN"/>
    <property type="match status" value="1"/>
</dbReference>
<protein>
    <recommendedName>
        <fullName evidence="1">Ferric nitrobindin-like protein</fullName>
    </recommendedName>
</protein>
<gene>
    <name evidence="3" type="ORF">SAMN05421803_11638</name>
</gene>
<sequence length="183" mass="20322">MHADVHADLAKLSFLLGRWEGVGVAGYADEEEFQFGQEIVFEHRPGLPYLHYRSSAWRMNPDGTLGDLVTEESGYWRALPEEDPADREEGAPIVHLEVLITHNEGFLESYAGNVFANRVEMATDAVLHTSTGLDVTASHRLYGLFGDNRETLGYAWDLAARGHSLRSYMSAQLKQVGKGAEAQ</sequence>
<dbReference type="OrthoDB" id="4804006at2"/>
<name>A0A1M6QUN6_9ACTN</name>
<dbReference type="EMBL" id="FQZK01000016">
    <property type="protein sequence ID" value="SHK24019.1"/>
    <property type="molecule type" value="Genomic_DNA"/>
</dbReference>
<dbReference type="HAMAP" id="MF_01297">
    <property type="entry name" value="nitrobindin"/>
    <property type="match status" value="1"/>
</dbReference>
<evidence type="ECO:0000313" key="4">
    <source>
        <dbReference type="Proteomes" id="UP000184452"/>
    </source>
</evidence>
<dbReference type="AlphaFoldDB" id="A0A1M6QUN6"/>
<dbReference type="Proteomes" id="UP000184452">
    <property type="component" value="Unassembled WGS sequence"/>
</dbReference>
<dbReference type="RefSeq" id="WP_073381399.1">
    <property type="nucleotide sequence ID" value="NZ_FQZK01000016.1"/>
</dbReference>
<dbReference type="InterPro" id="IPR022939">
    <property type="entry name" value="Nb(III)_bact/plant"/>
</dbReference>
<proteinExistence type="inferred from homology"/>
<comment type="caution">
    <text evidence="1">Lacks the conserved His residue that binds heme iron in the nitrobindin family.</text>
</comment>
<accession>A0A1M6QUN6</accession>
<dbReference type="InterPro" id="IPR012674">
    <property type="entry name" value="Calycin"/>
</dbReference>
<dbReference type="InterPro" id="IPR014878">
    <property type="entry name" value="THAP4-like_heme-bd"/>
</dbReference>
<evidence type="ECO:0000256" key="1">
    <source>
        <dbReference type="HAMAP-Rule" id="MF_01297"/>
    </source>
</evidence>
<feature type="short sequence motif" description="GXWXGXG" evidence="1">
    <location>
        <begin position="17"/>
        <end position="23"/>
    </location>
</feature>
<evidence type="ECO:0000259" key="2">
    <source>
        <dbReference type="Pfam" id="PF08768"/>
    </source>
</evidence>